<gene>
    <name evidence="2" type="ORF">K7C98_15745</name>
</gene>
<dbReference type="EMBL" id="JAIRAU010000019">
    <property type="protein sequence ID" value="MBZ5710715.1"/>
    <property type="molecule type" value="Genomic_DNA"/>
</dbReference>
<keyword evidence="3" id="KW-1185">Reference proteome</keyword>
<protein>
    <recommendedName>
        <fullName evidence="4">Thiol:disulfide interchange protein DsbD N-terminal domain-containing protein</fullName>
    </recommendedName>
</protein>
<comment type="caution">
    <text evidence="2">The sequence shown here is derived from an EMBL/GenBank/DDBJ whole genome shotgun (WGS) entry which is preliminary data.</text>
</comment>
<proteinExistence type="predicted"/>
<evidence type="ECO:0000313" key="2">
    <source>
        <dbReference type="EMBL" id="MBZ5710715.1"/>
    </source>
</evidence>
<feature type="signal peptide" evidence="1">
    <location>
        <begin position="1"/>
        <end position="21"/>
    </location>
</feature>
<accession>A0ABS7TR57</accession>
<reference evidence="2" key="1">
    <citation type="submission" date="2021-08" db="EMBL/GenBank/DDBJ databases">
        <authorList>
            <person name="Stevens D.C."/>
        </authorList>
    </citation>
    <scope>NUCLEOTIDE SEQUENCE</scope>
    <source>
        <strain evidence="2">DSM 53165</strain>
    </source>
</reference>
<sequence>MKRTLAIAALLFIGSVGTAVAGTYATVTASAPATTVNVRSTAKISIVPSSGFRLNMEYPTKLVMVAPSGVTMEKAAQVRAEAVKFEEASAEFVVAFTASSVGKKTLTGELKYAVCKAADCIPQTAKVAINVDVK</sequence>
<evidence type="ECO:0008006" key="4">
    <source>
        <dbReference type="Google" id="ProtNLM"/>
    </source>
</evidence>
<dbReference type="Proteomes" id="UP001139031">
    <property type="component" value="Unassembled WGS sequence"/>
</dbReference>
<feature type="chain" id="PRO_5045051516" description="Thiol:disulfide interchange protein DsbD N-terminal domain-containing protein" evidence="1">
    <location>
        <begin position="22"/>
        <end position="134"/>
    </location>
</feature>
<organism evidence="2 3">
    <name type="scientific">Nannocystis pusilla</name>
    <dbReference type="NCBI Taxonomy" id="889268"/>
    <lineage>
        <taxon>Bacteria</taxon>
        <taxon>Pseudomonadati</taxon>
        <taxon>Myxococcota</taxon>
        <taxon>Polyangia</taxon>
        <taxon>Nannocystales</taxon>
        <taxon>Nannocystaceae</taxon>
        <taxon>Nannocystis</taxon>
    </lineage>
</organism>
<keyword evidence="1" id="KW-0732">Signal</keyword>
<evidence type="ECO:0000256" key="1">
    <source>
        <dbReference type="SAM" id="SignalP"/>
    </source>
</evidence>
<name>A0ABS7TR57_9BACT</name>
<evidence type="ECO:0000313" key="3">
    <source>
        <dbReference type="Proteomes" id="UP001139031"/>
    </source>
</evidence>
<dbReference type="RefSeq" id="WP_224192485.1">
    <property type="nucleotide sequence ID" value="NZ_JAIRAU010000019.1"/>
</dbReference>